<name>A0AAD7PCL4_QUISA</name>
<evidence type="ECO:0000259" key="4">
    <source>
        <dbReference type="PROSITE" id="PS50213"/>
    </source>
</evidence>
<comment type="similarity">
    <text evidence="1">Belongs to the fasciclin-like AGP family.</text>
</comment>
<protein>
    <submittedName>
        <fullName evidence="5">FAS1 domain containing protein</fullName>
    </submittedName>
</protein>
<evidence type="ECO:0000313" key="6">
    <source>
        <dbReference type="Proteomes" id="UP001163823"/>
    </source>
</evidence>
<keyword evidence="6" id="KW-1185">Reference proteome</keyword>
<dbReference type="PANTHER" id="PTHR33985:SF5">
    <property type="entry name" value="FASCICLIN-LIKE ARABINOGALACTAN FAMILY PROTEIN"/>
    <property type="match status" value="1"/>
</dbReference>
<dbReference type="PANTHER" id="PTHR33985">
    <property type="entry name" value="OS02G0491300 PROTEIN-RELATED"/>
    <property type="match status" value="1"/>
</dbReference>
<feature type="domain" description="FAS1" evidence="4">
    <location>
        <begin position="66"/>
        <end position="190"/>
    </location>
</feature>
<dbReference type="InterPro" id="IPR052806">
    <property type="entry name" value="Fasciclin-like_AGP"/>
</dbReference>
<feature type="compositionally biased region" description="Pro residues" evidence="2">
    <location>
        <begin position="32"/>
        <end position="58"/>
    </location>
</feature>
<feature type="signal peptide" evidence="3">
    <location>
        <begin position="1"/>
        <end position="24"/>
    </location>
</feature>
<accession>A0AAD7PCL4</accession>
<dbReference type="InterPro" id="IPR036378">
    <property type="entry name" value="FAS1_dom_sf"/>
</dbReference>
<proteinExistence type="inferred from homology"/>
<dbReference type="KEGG" id="qsa:O6P43_026814"/>
<dbReference type="AlphaFoldDB" id="A0AAD7PCL4"/>
<reference evidence="5" key="1">
    <citation type="journal article" date="2023" name="Science">
        <title>Elucidation of the pathway for biosynthesis of saponin adjuvants from the soapbark tree.</title>
        <authorList>
            <person name="Reed J."/>
            <person name="Orme A."/>
            <person name="El-Demerdash A."/>
            <person name="Owen C."/>
            <person name="Martin L.B.B."/>
            <person name="Misra R.C."/>
            <person name="Kikuchi S."/>
            <person name="Rejzek M."/>
            <person name="Martin A.C."/>
            <person name="Harkess A."/>
            <person name="Leebens-Mack J."/>
            <person name="Louveau T."/>
            <person name="Stephenson M.J."/>
            <person name="Osbourn A."/>
        </authorList>
    </citation>
    <scope>NUCLEOTIDE SEQUENCE</scope>
    <source>
        <strain evidence="5">S10</strain>
    </source>
</reference>
<dbReference type="SUPFAM" id="SSF82153">
    <property type="entry name" value="FAS1 domain"/>
    <property type="match status" value="1"/>
</dbReference>
<evidence type="ECO:0000256" key="2">
    <source>
        <dbReference type="SAM" id="MobiDB-lite"/>
    </source>
</evidence>
<feature type="chain" id="PRO_5041966042" evidence="3">
    <location>
        <begin position="25"/>
        <end position="257"/>
    </location>
</feature>
<evidence type="ECO:0000256" key="3">
    <source>
        <dbReference type="SAM" id="SignalP"/>
    </source>
</evidence>
<evidence type="ECO:0000313" key="5">
    <source>
        <dbReference type="EMBL" id="KAJ7950653.1"/>
    </source>
</evidence>
<dbReference type="EMBL" id="JARAOO010000011">
    <property type="protein sequence ID" value="KAJ7950653.1"/>
    <property type="molecule type" value="Genomic_DNA"/>
</dbReference>
<dbReference type="Proteomes" id="UP001163823">
    <property type="component" value="Chromosome 11"/>
</dbReference>
<keyword evidence="3" id="KW-0732">Signal</keyword>
<dbReference type="PROSITE" id="PS50213">
    <property type="entry name" value="FAS1"/>
    <property type="match status" value="1"/>
</dbReference>
<feature type="region of interest" description="Disordered" evidence="2">
    <location>
        <begin position="26"/>
        <end position="62"/>
    </location>
</feature>
<gene>
    <name evidence="5" type="ORF">O6P43_026814</name>
</gene>
<sequence length="257" mass="27604">MENQNPLLVMMKTLIIINLTITSACTPTSPTRTPPPSPSPQPPLPPSPRKRSPPPPSQQRPSTQQLNNIINALVGAAGFTNWANIISAVNQVTIPLSATLFIPEDNGLPTTNDPFMLPYHIVPQRLIFSELLLFNTTALLPTLLPGKSILVTSNSPSNFTLDDIPVTHPDLYTTATMAVHGIGAILDYSVYGDGFTLLPSPSTPQPDVLMPPPAILSPPFIPIGQVIGWRSDAAACLCTEFPTVFLILADGLVLFLF</sequence>
<organism evidence="5 6">
    <name type="scientific">Quillaja saponaria</name>
    <name type="common">Soap bark tree</name>
    <dbReference type="NCBI Taxonomy" id="32244"/>
    <lineage>
        <taxon>Eukaryota</taxon>
        <taxon>Viridiplantae</taxon>
        <taxon>Streptophyta</taxon>
        <taxon>Embryophyta</taxon>
        <taxon>Tracheophyta</taxon>
        <taxon>Spermatophyta</taxon>
        <taxon>Magnoliopsida</taxon>
        <taxon>eudicotyledons</taxon>
        <taxon>Gunneridae</taxon>
        <taxon>Pentapetalae</taxon>
        <taxon>rosids</taxon>
        <taxon>fabids</taxon>
        <taxon>Fabales</taxon>
        <taxon>Quillajaceae</taxon>
        <taxon>Quillaja</taxon>
    </lineage>
</organism>
<evidence type="ECO:0000256" key="1">
    <source>
        <dbReference type="ARBA" id="ARBA00007843"/>
    </source>
</evidence>
<dbReference type="FunFam" id="2.30.180.10:FF:000046">
    <property type="entry name" value="Fasciclin-like arabinogalactan family protein"/>
    <property type="match status" value="1"/>
</dbReference>
<comment type="caution">
    <text evidence="5">The sequence shown here is derived from an EMBL/GenBank/DDBJ whole genome shotgun (WGS) entry which is preliminary data.</text>
</comment>
<dbReference type="SMART" id="SM00554">
    <property type="entry name" value="FAS1"/>
    <property type="match status" value="1"/>
</dbReference>
<dbReference type="InterPro" id="IPR000782">
    <property type="entry name" value="FAS1_domain"/>
</dbReference>